<evidence type="ECO:0000256" key="5">
    <source>
        <dbReference type="HAMAP-Rule" id="MF_00167"/>
    </source>
</evidence>
<dbReference type="GO" id="GO:0005829">
    <property type="term" value="C:cytosol"/>
    <property type="evidence" value="ECO:0007669"/>
    <property type="project" value="TreeGrafter"/>
</dbReference>
<keyword evidence="3 5" id="KW-0810">Translation regulation</keyword>
<accession>A0A1M5FDJ6</accession>
<dbReference type="FunFam" id="2.60.40.4380:FF:000002">
    <property type="entry name" value="Translational regulator CsrA"/>
    <property type="match status" value="1"/>
</dbReference>
<dbReference type="NCBIfam" id="TIGR00202">
    <property type="entry name" value="csrA"/>
    <property type="match status" value="1"/>
</dbReference>
<gene>
    <name evidence="5" type="primary">csrA</name>
    <name evidence="6" type="ORF">SAMN05216225_100822</name>
</gene>
<dbReference type="GO" id="GO:0044781">
    <property type="term" value="P:bacterial-type flagellum organization"/>
    <property type="evidence" value="ECO:0007669"/>
    <property type="project" value="UniProtKB-KW"/>
</dbReference>
<evidence type="ECO:0000256" key="3">
    <source>
        <dbReference type="ARBA" id="ARBA00022845"/>
    </source>
</evidence>
<dbReference type="GO" id="GO:0006402">
    <property type="term" value="P:mRNA catabolic process"/>
    <property type="evidence" value="ECO:0007669"/>
    <property type="project" value="InterPro"/>
</dbReference>
<dbReference type="NCBIfam" id="NF002469">
    <property type="entry name" value="PRK01712.1"/>
    <property type="match status" value="1"/>
</dbReference>
<dbReference type="PANTHER" id="PTHR34984">
    <property type="entry name" value="CARBON STORAGE REGULATOR"/>
    <property type="match status" value="1"/>
</dbReference>
<comment type="similarity">
    <text evidence="5">Belongs to the CsrA/RsmA family.</text>
</comment>
<name>A0A1M5FDJ6_9BACI</name>
<dbReference type="Gene3D" id="2.60.40.4380">
    <property type="entry name" value="Translational regulator CsrA"/>
    <property type="match status" value="1"/>
</dbReference>
<evidence type="ECO:0000256" key="2">
    <source>
        <dbReference type="ARBA" id="ARBA00022491"/>
    </source>
</evidence>
<dbReference type="GO" id="GO:0006109">
    <property type="term" value="P:regulation of carbohydrate metabolic process"/>
    <property type="evidence" value="ECO:0007669"/>
    <property type="project" value="InterPro"/>
</dbReference>
<protein>
    <recommendedName>
        <fullName evidence="5">Translational regulator CsrA</fullName>
    </recommendedName>
</protein>
<keyword evidence="5" id="KW-1005">Bacterial flagellum biogenesis</keyword>
<dbReference type="GO" id="GO:1902208">
    <property type="term" value="P:regulation of bacterial-type flagellum assembly"/>
    <property type="evidence" value="ECO:0007669"/>
    <property type="project" value="UniProtKB-UniRule"/>
</dbReference>
<comment type="subcellular location">
    <subcellularLocation>
        <location evidence="5">Cytoplasm</location>
    </subcellularLocation>
</comment>
<keyword evidence="2 5" id="KW-0678">Repressor</keyword>
<dbReference type="EMBL" id="FQVW01000008">
    <property type="protein sequence ID" value="SHF89182.1"/>
    <property type="molecule type" value="Genomic_DNA"/>
</dbReference>
<keyword evidence="1 5" id="KW-0963">Cytoplasm</keyword>
<evidence type="ECO:0000313" key="6">
    <source>
        <dbReference type="EMBL" id="SHF89182.1"/>
    </source>
</evidence>
<evidence type="ECO:0000256" key="1">
    <source>
        <dbReference type="ARBA" id="ARBA00022490"/>
    </source>
</evidence>
<dbReference type="GO" id="GO:0045947">
    <property type="term" value="P:negative regulation of translational initiation"/>
    <property type="evidence" value="ECO:0007669"/>
    <property type="project" value="UniProtKB-UniRule"/>
</dbReference>
<dbReference type="InterPro" id="IPR003751">
    <property type="entry name" value="CsrA"/>
</dbReference>
<evidence type="ECO:0000256" key="4">
    <source>
        <dbReference type="ARBA" id="ARBA00022884"/>
    </source>
</evidence>
<dbReference type="SUPFAM" id="SSF117130">
    <property type="entry name" value="CsrA-like"/>
    <property type="match status" value="1"/>
</dbReference>
<dbReference type="STRING" id="930117.SAMN05216225_100822"/>
<dbReference type="AlphaFoldDB" id="A0A1M5FDJ6"/>
<dbReference type="OrthoDB" id="9809061at2"/>
<dbReference type="HAMAP" id="MF_00167">
    <property type="entry name" value="CsrA"/>
    <property type="match status" value="1"/>
</dbReference>
<dbReference type="Proteomes" id="UP000183988">
    <property type="component" value="Unassembled WGS sequence"/>
</dbReference>
<dbReference type="InterPro" id="IPR036107">
    <property type="entry name" value="CsrA_sf"/>
</dbReference>
<comment type="function">
    <text evidence="5">A translational regulator that binds mRNA to regulate translation initiation and/or mRNA stability. Usually binds in the 5'-UTR at or near the Shine-Dalgarno sequence preventing ribosome-binding, thus repressing translation. Its main target seems to be the major flagellin gene, while its function is anatagonized by FliW.</text>
</comment>
<keyword evidence="7" id="KW-1185">Reference proteome</keyword>
<comment type="subunit">
    <text evidence="5">Homodimer; the beta-strands of each monomer intercalate to form a hydrophobic core, while the alpha-helices form wings that extend away from the core.</text>
</comment>
<dbReference type="Pfam" id="PF02599">
    <property type="entry name" value="CsrA"/>
    <property type="match status" value="1"/>
</dbReference>
<keyword evidence="4 5" id="KW-0694">RNA-binding</keyword>
<proteinExistence type="inferred from homology"/>
<dbReference type="RefSeq" id="WP_072888890.1">
    <property type="nucleotide sequence ID" value="NZ_FQVW01000008.1"/>
</dbReference>
<dbReference type="PANTHER" id="PTHR34984:SF1">
    <property type="entry name" value="CARBON STORAGE REGULATOR"/>
    <property type="match status" value="1"/>
</dbReference>
<reference evidence="6 7" key="1">
    <citation type="submission" date="2016-11" db="EMBL/GenBank/DDBJ databases">
        <authorList>
            <person name="Jaros S."/>
            <person name="Januszkiewicz K."/>
            <person name="Wedrychowicz H."/>
        </authorList>
    </citation>
    <scope>NUCLEOTIDE SEQUENCE [LARGE SCALE GENOMIC DNA]</scope>
    <source>
        <strain evidence="6 7">IBRC-M 10683</strain>
    </source>
</reference>
<organism evidence="6 7">
    <name type="scientific">Ornithinibacillus halophilus</name>
    <dbReference type="NCBI Taxonomy" id="930117"/>
    <lineage>
        <taxon>Bacteria</taxon>
        <taxon>Bacillati</taxon>
        <taxon>Bacillota</taxon>
        <taxon>Bacilli</taxon>
        <taxon>Bacillales</taxon>
        <taxon>Bacillaceae</taxon>
        <taxon>Ornithinibacillus</taxon>
    </lineage>
</organism>
<sequence>MLVLTRKQQQSIQIGEDIEIKVLAVDGDQVKLGIEAPKSVEIYRKEIFLEIQQQNNDAINIPNDLVDLLNKKEK</sequence>
<evidence type="ECO:0000313" key="7">
    <source>
        <dbReference type="Proteomes" id="UP000183988"/>
    </source>
</evidence>
<dbReference type="GO" id="GO:0048027">
    <property type="term" value="F:mRNA 5'-UTR binding"/>
    <property type="evidence" value="ECO:0007669"/>
    <property type="project" value="UniProtKB-UniRule"/>
</dbReference>